<dbReference type="GO" id="GO:0008237">
    <property type="term" value="F:metallopeptidase activity"/>
    <property type="evidence" value="ECO:0007669"/>
    <property type="project" value="InterPro"/>
</dbReference>
<dbReference type="Gene3D" id="3.40.390.10">
    <property type="entry name" value="Collagenase (Catalytic Domain)"/>
    <property type="match status" value="1"/>
</dbReference>
<dbReference type="Proteomes" id="UP000471745">
    <property type="component" value="Unassembled WGS sequence"/>
</dbReference>
<gene>
    <name evidence="2" type="ORF">G3I18_03360</name>
</gene>
<dbReference type="SUPFAM" id="SSF55486">
    <property type="entry name" value="Metalloproteases ('zincins'), catalytic domain"/>
    <property type="match status" value="1"/>
</dbReference>
<feature type="compositionally biased region" description="Low complexity" evidence="1">
    <location>
        <begin position="65"/>
        <end position="113"/>
    </location>
</feature>
<evidence type="ECO:0000313" key="3">
    <source>
        <dbReference type="Proteomes" id="UP000471745"/>
    </source>
</evidence>
<feature type="non-terminal residue" evidence="2">
    <location>
        <position position="1"/>
    </location>
</feature>
<feature type="non-terminal residue" evidence="2">
    <location>
        <position position="727"/>
    </location>
</feature>
<feature type="compositionally biased region" description="Basic and acidic residues" evidence="1">
    <location>
        <begin position="580"/>
        <end position="589"/>
    </location>
</feature>
<evidence type="ECO:0000313" key="2">
    <source>
        <dbReference type="EMBL" id="NEC47623.1"/>
    </source>
</evidence>
<comment type="caution">
    <text evidence="2">The sequence shown here is derived from an EMBL/GenBank/DDBJ whole genome shotgun (WGS) entry which is preliminary data.</text>
</comment>
<feature type="compositionally biased region" description="Pro residues" evidence="1">
    <location>
        <begin position="710"/>
        <end position="721"/>
    </location>
</feature>
<organism evidence="2 3">
    <name type="scientific">Actinospica acidiphila</name>
    <dbReference type="NCBI Taxonomy" id="304899"/>
    <lineage>
        <taxon>Bacteria</taxon>
        <taxon>Bacillati</taxon>
        <taxon>Actinomycetota</taxon>
        <taxon>Actinomycetes</taxon>
        <taxon>Catenulisporales</taxon>
        <taxon>Actinospicaceae</taxon>
        <taxon>Actinospica</taxon>
    </lineage>
</organism>
<accession>A0A9X5CGN6</accession>
<reference evidence="2 3" key="1">
    <citation type="submission" date="2020-01" db="EMBL/GenBank/DDBJ databases">
        <title>Insect and environment-associated Actinomycetes.</title>
        <authorList>
            <person name="Currrie C."/>
            <person name="Chevrette M."/>
            <person name="Carlson C."/>
            <person name="Stubbendieck R."/>
            <person name="Wendt-Pienkowski E."/>
        </authorList>
    </citation>
    <scope>NUCLEOTIDE SEQUENCE [LARGE SCALE GENOMIC DNA]</scope>
    <source>
        <strain evidence="2 3">SID8189</strain>
    </source>
</reference>
<sequence length="727" mass="75990">LRLRRRGGDFVPLIERTPAPTTRTSPTDGTGPDTTATATTATVPLPPSTPASLSSTPPPSPLPSPTETTTDGRPATETAADTTAADTTATATDTGTATDTVTGTDTDADPPGLDGDDAYELSQLAGDRGGQGDPTRQLAVGRRAGAVLHSLGHPVVLAGAARGRVQFGTPRPLDAVEFGLPGDTLPTAASVRRALEQEFPGARVRPSAVTDDGRTLALSVDGVTIRITATGRPYTGTVRTDGFTLPAPADSVAHAALTLATATGQDSRGRDLLDLLWALRATSADGTPSLTPATLPEDAYRAARPAGAPASLAVRLSEVLDTAALDADTLARHERTWRELGVADGDLPGLRAELTGLAHALRTAPEVTADPVRTLAARLPGLSATDRNAALALLTPADRERLAADPALVDALRTATGPEEFASVAADLMTQVPTGVGQPVSARAAARTRIARMLRDPEVTARLLKGGTRVVVVPRTEALTSLDAFRFLNGAVTGDGRPWDGVRGVGTRTAAVTEENLLGERTTVGSGMSAYPDGYSTTVHEFAHTVHLHGLDATDRQRVTNAFRTTTRHGEAGAWPDGPLHSRDADGRRSAPNYSSRDEREFFAQLTNVYLRANGGNDPYTGLPRVNAGPEWVRTRQPALYPLLRRLYGDATDTRPTDINPVEATDTENEALARARALFAVAEGTPAEDGPAHEAVRALWDGTAGTHVPQPHPPAAPPVPVPTDARR</sequence>
<dbReference type="InterPro" id="IPR024079">
    <property type="entry name" value="MetalloPept_cat_dom_sf"/>
</dbReference>
<protein>
    <submittedName>
        <fullName evidence="2">Uncharacterized protein</fullName>
    </submittedName>
</protein>
<feature type="region of interest" description="Disordered" evidence="1">
    <location>
        <begin position="1"/>
        <end position="136"/>
    </location>
</feature>
<feature type="region of interest" description="Disordered" evidence="1">
    <location>
        <begin position="701"/>
        <end position="727"/>
    </location>
</feature>
<feature type="region of interest" description="Disordered" evidence="1">
    <location>
        <begin position="566"/>
        <end position="598"/>
    </location>
</feature>
<proteinExistence type="predicted"/>
<keyword evidence="3" id="KW-1185">Reference proteome</keyword>
<evidence type="ECO:0000256" key="1">
    <source>
        <dbReference type="SAM" id="MobiDB-lite"/>
    </source>
</evidence>
<dbReference type="EMBL" id="JAAGNA010000112">
    <property type="protein sequence ID" value="NEC47623.1"/>
    <property type="molecule type" value="Genomic_DNA"/>
</dbReference>
<dbReference type="AlphaFoldDB" id="A0A9X5CGN6"/>
<feature type="compositionally biased region" description="Low complexity" evidence="1">
    <location>
        <begin position="16"/>
        <end position="43"/>
    </location>
</feature>
<name>A0A9X5CGN6_9ACTN</name>